<reference evidence="3 4" key="1">
    <citation type="submission" date="2024-04" db="EMBL/GenBank/DDBJ databases">
        <title>genome sequences of Mucor flavus KT1a and Helicostylum pulchrum KT1b strains isolation_sourced from the surface of a dry-aged beef.</title>
        <authorList>
            <person name="Toyotome T."/>
            <person name="Hosono M."/>
            <person name="Torimaru M."/>
            <person name="Fukuda K."/>
            <person name="Mikami N."/>
        </authorList>
    </citation>
    <scope>NUCLEOTIDE SEQUENCE [LARGE SCALE GENOMIC DNA]</scope>
    <source>
        <strain evidence="3 4">KT1b</strain>
    </source>
</reference>
<keyword evidence="2" id="KW-1133">Transmembrane helix</keyword>
<gene>
    <name evidence="3" type="ORF">HPULCUR_000802</name>
</gene>
<name>A0ABP9XKW3_9FUNG</name>
<evidence type="ECO:0000256" key="2">
    <source>
        <dbReference type="SAM" id="Phobius"/>
    </source>
</evidence>
<organism evidence="3 4">
    <name type="scientific">Helicostylum pulchrum</name>
    <dbReference type="NCBI Taxonomy" id="562976"/>
    <lineage>
        <taxon>Eukaryota</taxon>
        <taxon>Fungi</taxon>
        <taxon>Fungi incertae sedis</taxon>
        <taxon>Mucoromycota</taxon>
        <taxon>Mucoromycotina</taxon>
        <taxon>Mucoromycetes</taxon>
        <taxon>Mucorales</taxon>
        <taxon>Mucorineae</taxon>
        <taxon>Mucoraceae</taxon>
        <taxon>Helicostylum</taxon>
    </lineage>
</organism>
<evidence type="ECO:0000313" key="3">
    <source>
        <dbReference type="EMBL" id="GAA5795444.1"/>
    </source>
</evidence>
<dbReference type="EMBL" id="BAABUJ010000004">
    <property type="protein sequence ID" value="GAA5795444.1"/>
    <property type="molecule type" value="Genomic_DNA"/>
</dbReference>
<sequence length="105" mass="10904">MGAESVSYTNSAADTPDLNGTKSKLSLGVIIGVSVAGGLIALSCLATALVLIIRKFKHNGSSKFTRLNDETQNDFNNGALDRDPMMMEETNEASGGRLGGSGRGL</sequence>
<evidence type="ECO:0000313" key="4">
    <source>
        <dbReference type="Proteomes" id="UP001476247"/>
    </source>
</evidence>
<keyword evidence="2" id="KW-0812">Transmembrane</keyword>
<dbReference type="Proteomes" id="UP001476247">
    <property type="component" value="Unassembled WGS sequence"/>
</dbReference>
<accession>A0ABP9XKW3</accession>
<evidence type="ECO:0000256" key="1">
    <source>
        <dbReference type="SAM" id="MobiDB-lite"/>
    </source>
</evidence>
<keyword evidence="4" id="KW-1185">Reference proteome</keyword>
<feature type="region of interest" description="Disordered" evidence="1">
    <location>
        <begin position="63"/>
        <end position="84"/>
    </location>
</feature>
<protein>
    <submittedName>
        <fullName evidence="3">Uncharacterized protein</fullName>
    </submittedName>
</protein>
<feature type="region of interest" description="Disordered" evidence="1">
    <location>
        <begin position="1"/>
        <end position="22"/>
    </location>
</feature>
<proteinExistence type="predicted"/>
<comment type="caution">
    <text evidence="3">The sequence shown here is derived from an EMBL/GenBank/DDBJ whole genome shotgun (WGS) entry which is preliminary data.</text>
</comment>
<keyword evidence="2" id="KW-0472">Membrane</keyword>
<feature type="transmembrane region" description="Helical" evidence="2">
    <location>
        <begin position="25"/>
        <end position="53"/>
    </location>
</feature>